<dbReference type="Proteomes" id="UP001240150">
    <property type="component" value="Chromosome"/>
</dbReference>
<sequence>MLELLDPPAPAPGRAPATTEEFTRFASDSSPRLHSTAFQLCRDWHLAQDLTQATLTKLFLSWERAAGSENLSAYAQKVLLRTYLDHRRRRSSTEVVPGELREPSYSVDRDLRITMLDALGRLPVRDRTIVLLRYFADQSVEQVAAELDVPITVVKSQTRRSLMKLKQVLSRERTALFAA</sequence>
<gene>
    <name evidence="8" type="ORF">ACTOB_005233</name>
</gene>
<dbReference type="InterPro" id="IPR013249">
    <property type="entry name" value="RNA_pol_sigma70_r4_t2"/>
</dbReference>
<evidence type="ECO:0000256" key="5">
    <source>
        <dbReference type="ARBA" id="ARBA00023163"/>
    </source>
</evidence>
<dbReference type="InterPro" id="IPR007627">
    <property type="entry name" value="RNA_pol_sigma70_r2"/>
</dbReference>
<feature type="domain" description="RNA polymerase sigma factor 70 region 4 type 2" evidence="7">
    <location>
        <begin position="115"/>
        <end position="165"/>
    </location>
</feature>
<evidence type="ECO:0000259" key="6">
    <source>
        <dbReference type="Pfam" id="PF04542"/>
    </source>
</evidence>
<evidence type="ECO:0000259" key="7">
    <source>
        <dbReference type="Pfam" id="PF08281"/>
    </source>
</evidence>
<dbReference type="InterPro" id="IPR013325">
    <property type="entry name" value="RNA_pol_sigma_r2"/>
</dbReference>
<dbReference type="Pfam" id="PF08281">
    <property type="entry name" value="Sigma70_r4_2"/>
    <property type="match status" value="1"/>
</dbReference>
<dbReference type="InterPro" id="IPR039425">
    <property type="entry name" value="RNA_pol_sigma-70-like"/>
</dbReference>
<organism evidence="8 9">
    <name type="scientific">Actinoplanes oblitus</name>
    <dbReference type="NCBI Taxonomy" id="3040509"/>
    <lineage>
        <taxon>Bacteria</taxon>
        <taxon>Bacillati</taxon>
        <taxon>Actinomycetota</taxon>
        <taxon>Actinomycetes</taxon>
        <taxon>Micromonosporales</taxon>
        <taxon>Micromonosporaceae</taxon>
        <taxon>Actinoplanes</taxon>
    </lineage>
</organism>
<dbReference type="EMBL" id="CP126980">
    <property type="protein sequence ID" value="WIM93259.1"/>
    <property type="molecule type" value="Genomic_DNA"/>
</dbReference>
<dbReference type="SUPFAM" id="SSF88659">
    <property type="entry name" value="Sigma3 and sigma4 domains of RNA polymerase sigma factors"/>
    <property type="match status" value="1"/>
</dbReference>
<accession>A0ABY8W609</accession>
<evidence type="ECO:0000256" key="3">
    <source>
        <dbReference type="ARBA" id="ARBA00023082"/>
    </source>
</evidence>
<dbReference type="PANTHER" id="PTHR43133:SF50">
    <property type="entry name" value="ECF RNA POLYMERASE SIGMA FACTOR SIGM"/>
    <property type="match status" value="1"/>
</dbReference>
<dbReference type="CDD" id="cd06171">
    <property type="entry name" value="Sigma70_r4"/>
    <property type="match status" value="1"/>
</dbReference>
<evidence type="ECO:0000313" key="8">
    <source>
        <dbReference type="EMBL" id="WIM93259.1"/>
    </source>
</evidence>
<proteinExistence type="inferred from homology"/>
<dbReference type="NCBIfam" id="TIGR02937">
    <property type="entry name" value="sigma70-ECF"/>
    <property type="match status" value="1"/>
</dbReference>
<dbReference type="InterPro" id="IPR036388">
    <property type="entry name" value="WH-like_DNA-bd_sf"/>
</dbReference>
<evidence type="ECO:0000256" key="4">
    <source>
        <dbReference type="ARBA" id="ARBA00023125"/>
    </source>
</evidence>
<keyword evidence="2" id="KW-0805">Transcription regulation</keyword>
<evidence type="ECO:0000256" key="2">
    <source>
        <dbReference type="ARBA" id="ARBA00023015"/>
    </source>
</evidence>
<dbReference type="InterPro" id="IPR013324">
    <property type="entry name" value="RNA_pol_sigma_r3/r4-like"/>
</dbReference>
<dbReference type="Gene3D" id="1.10.10.10">
    <property type="entry name" value="Winged helix-like DNA-binding domain superfamily/Winged helix DNA-binding domain"/>
    <property type="match status" value="1"/>
</dbReference>
<dbReference type="RefSeq" id="WP_284914467.1">
    <property type="nucleotide sequence ID" value="NZ_CP126980.1"/>
</dbReference>
<evidence type="ECO:0000256" key="1">
    <source>
        <dbReference type="ARBA" id="ARBA00010641"/>
    </source>
</evidence>
<keyword evidence="4" id="KW-0238">DNA-binding</keyword>
<keyword evidence="3" id="KW-0731">Sigma factor</keyword>
<dbReference type="SUPFAM" id="SSF88946">
    <property type="entry name" value="Sigma2 domain of RNA polymerase sigma factors"/>
    <property type="match status" value="1"/>
</dbReference>
<keyword evidence="9" id="KW-1185">Reference proteome</keyword>
<comment type="similarity">
    <text evidence="1">Belongs to the sigma-70 factor family. ECF subfamily.</text>
</comment>
<protein>
    <submittedName>
        <fullName evidence="8">Sigma-70 family RNA polymerase sigma factor</fullName>
    </submittedName>
</protein>
<keyword evidence="5" id="KW-0804">Transcription</keyword>
<evidence type="ECO:0000313" key="9">
    <source>
        <dbReference type="Proteomes" id="UP001240150"/>
    </source>
</evidence>
<reference evidence="8 9" key="1">
    <citation type="submission" date="2023-06" db="EMBL/GenBank/DDBJ databases">
        <authorList>
            <person name="Yushchuk O."/>
            <person name="Binda E."/>
            <person name="Ruckert-Reed C."/>
            <person name="Fedorenko V."/>
            <person name="Kalinowski J."/>
            <person name="Marinelli F."/>
        </authorList>
    </citation>
    <scope>NUCLEOTIDE SEQUENCE [LARGE SCALE GENOMIC DNA]</scope>
    <source>
        <strain evidence="8 9">NRRL 3884</strain>
    </source>
</reference>
<name>A0ABY8W609_9ACTN</name>
<dbReference type="Pfam" id="PF04542">
    <property type="entry name" value="Sigma70_r2"/>
    <property type="match status" value="1"/>
</dbReference>
<dbReference type="PANTHER" id="PTHR43133">
    <property type="entry name" value="RNA POLYMERASE ECF-TYPE SIGMA FACTO"/>
    <property type="match status" value="1"/>
</dbReference>
<dbReference type="Gene3D" id="1.10.1740.10">
    <property type="match status" value="1"/>
</dbReference>
<feature type="domain" description="RNA polymerase sigma-70 region 2" evidence="6">
    <location>
        <begin position="30"/>
        <end position="92"/>
    </location>
</feature>
<dbReference type="InterPro" id="IPR014284">
    <property type="entry name" value="RNA_pol_sigma-70_dom"/>
</dbReference>